<dbReference type="EMBL" id="HBUF01334379">
    <property type="protein sequence ID" value="CAG6697627.1"/>
    <property type="molecule type" value="Transcribed_RNA"/>
</dbReference>
<dbReference type="EMBL" id="HBUF01121500">
    <property type="protein sequence ID" value="CAG6642258.1"/>
    <property type="molecule type" value="Transcribed_RNA"/>
</dbReference>
<dbReference type="EMBL" id="HBUF01406312">
    <property type="protein sequence ID" value="CAG6738125.1"/>
    <property type="molecule type" value="Transcribed_RNA"/>
</dbReference>
<proteinExistence type="predicted"/>
<organism evidence="1">
    <name type="scientific">Cacopsylla melanoneura</name>
    <dbReference type="NCBI Taxonomy" id="428564"/>
    <lineage>
        <taxon>Eukaryota</taxon>
        <taxon>Metazoa</taxon>
        <taxon>Ecdysozoa</taxon>
        <taxon>Arthropoda</taxon>
        <taxon>Hexapoda</taxon>
        <taxon>Insecta</taxon>
        <taxon>Pterygota</taxon>
        <taxon>Neoptera</taxon>
        <taxon>Paraneoptera</taxon>
        <taxon>Hemiptera</taxon>
        <taxon>Sternorrhyncha</taxon>
        <taxon>Psylloidea</taxon>
        <taxon>Psyllidae</taxon>
        <taxon>Psyllinae</taxon>
        <taxon>Cacopsylla</taxon>
    </lineage>
</organism>
<reference evidence="1" key="1">
    <citation type="submission" date="2021-05" db="EMBL/GenBank/DDBJ databases">
        <authorList>
            <person name="Alioto T."/>
            <person name="Alioto T."/>
            <person name="Gomez Garrido J."/>
        </authorList>
    </citation>
    <scope>NUCLEOTIDE SEQUENCE</scope>
</reference>
<dbReference type="EMBL" id="HBUF01334384">
    <property type="protein sequence ID" value="CAG6697633.1"/>
    <property type="molecule type" value="Transcribed_RNA"/>
</dbReference>
<dbReference type="EMBL" id="HBUF01534121">
    <property type="protein sequence ID" value="CAG6752716.1"/>
    <property type="molecule type" value="Transcribed_RNA"/>
</dbReference>
<dbReference type="EMBL" id="HBUF01406313">
    <property type="protein sequence ID" value="CAG6738126.1"/>
    <property type="molecule type" value="Transcribed_RNA"/>
</dbReference>
<dbReference type="EMBL" id="HBUF01534120">
    <property type="protein sequence ID" value="CAG6752715.1"/>
    <property type="molecule type" value="Transcribed_RNA"/>
</dbReference>
<dbReference type="EMBL" id="HBUF01121502">
    <property type="protein sequence ID" value="CAG6642260.1"/>
    <property type="molecule type" value="Transcribed_RNA"/>
</dbReference>
<evidence type="ECO:0000313" key="1">
    <source>
        <dbReference type="EMBL" id="CAG6642258.1"/>
    </source>
</evidence>
<dbReference type="AlphaFoldDB" id="A0A8D8W1D7"/>
<dbReference type="EMBL" id="HBUF01534119">
    <property type="protein sequence ID" value="CAG6752714.1"/>
    <property type="molecule type" value="Transcribed_RNA"/>
</dbReference>
<dbReference type="EMBL" id="HBUF01121501">
    <property type="protein sequence ID" value="CAG6642259.1"/>
    <property type="molecule type" value="Transcribed_RNA"/>
</dbReference>
<protein>
    <submittedName>
        <fullName evidence="1">Uncharacterized protein</fullName>
    </submittedName>
</protein>
<dbReference type="EMBL" id="HBUF01334380">
    <property type="protein sequence ID" value="CAG6697629.1"/>
    <property type="molecule type" value="Transcribed_RNA"/>
</dbReference>
<name>A0A8D8W1D7_9HEMI</name>
<sequence length="106" mass="12761">MNLHDLESICQFPHQRQFYYHDFCTHHLYQFHCYLFPVFSRSLDSPNRLERSGTNPPTRVRQQHYDELETEPDSKVGLLFQSSYRSIELPNLSYYLAAGLNYKVWK</sequence>
<dbReference type="EMBL" id="HBUF01334381">
    <property type="protein sequence ID" value="CAG6697631.1"/>
    <property type="molecule type" value="Transcribed_RNA"/>
</dbReference>
<accession>A0A8D8W1D7</accession>